<evidence type="ECO:0000259" key="7">
    <source>
        <dbReference type="Pfam" id="PF03372"/>
    </source>
</evidence>
<dbReference type="InterPro" id="IPR036691">
    <property type="entry name" value="Endo/exonu/phosph_ase_sf"/>
</dbReference>
<comment type="cofactor">
    <cofactor evidence="1">
        <name>Mn(2+)</name>
        <dbReference type="ChEBI" id="CHEBI:29035"/>
    </cofactor>
</comment>
<evidence type="ECO:0000313" key="9">
    <source>
        <dbReference type="Proteomes" id="UP001148313"/>
    </source>
</evidence>
<keyword evidence="6" id="KW-0460">Magnesium</keyword>
<proteinExistence type="inferred from homology"/>
<evidence type="ECO:0000313" key="8">
    <source>
        <dbReference type="EMBL" id="MDA4846676.1"/>
    </source>
</evidence>
<dbReference type="GO" id="GO:0008311">
    <property type="term" value="F:double-stranded DNA 3'-5' DNA exonuclease activity"/>
    <property type="evidence" value="ECO:0007669"/>
    <property type="project" value="UniProtKB-EC"/>
</dbReference>
<comment type="caution">
    <text evidence="8">The sequence shown here is derived from an EMBL/GenBank/DDBJ whole genome shotgun (WGS) entry which is preliminary data.</text>
</comment>
<gene>
    <name evidence="8" type="primary">xth</name>
    <name evidence="8" type="ORF">OOZ53_15035</name>
</gene>
<protein>
    <submittedName>
        <fullName evidence="8">Exodeoxyribonuclease III</fullName>
        <ecNumber evidence="8">3.1.11.2</ecNumber>
    </submittedName>
</protein>
<dbReference type="CDD" id="cd09086">
    <property type="entry name" value="ExoIII-like_AP-endo"/>
    <property type="match status" value="1"/>
</dbReference>
<evidence type="ECO:0000256" key="5">
    <source>
        <dbReference type="ARBA" id="ARBA00022801"/>
    </source>
</evidence>
<feature type="domain" description="Endonuclease/exonuclease/phosphatase" evidence="7">
    <location>
        <begin position="4"/>
        <end position="255"/>
    </location>
</feature>
<dbReference type="InterPro" id="IPR020848">
    <property type="entry name" value="AP_endonuclease_F1_CS"/>
</dbReference>
<dbReference type="InterPro" id="IPR005135">
    <property type="entry name" value="Endo/exonuclease/phosphatase"/>
</dbReference>
<organism evidence="8 9">
    <name type="scientific">Hoeflea poritis</name>
    <dbReference type="NCBI Taxonomy" id="2993659"/>
    <lineage>
        <taxon>Bacteria</taxon>
        <taxon>Pseudomonadati</taxon>
        <taxon>Pseudomonadota</taxon>
        <taxon>Alphaproteobacteria</taxon>
        <taxon>Hyphomicrobiales</taxon>
        <taxon>Rhizobiaceae</taxon>
        <taxon>Hoeflea</taxon>
    </lineage>
</organism>
<evidence type="ECO:0000256" key="6">
    <source>
        <dbReference type="ARBA" id="ARBA00022842"/>
    </source>
</evidence>
<comment type="cofactor">
    <cofactor evidence="2">
        <name>Mg(2+)</name>
        <dbReference type="ChEBI" id="CHEBI:18420"/>
    </cofactor>
</comment>
<keyword evidence="9" id="KW-1185">Reference proteome</keyword>
<evidence type="ECO:0000256" key="2">
    <source>
        <dbReference type="ARBA" id="ARBA00001946"/>
    </source>
</evidence>
<comment type="similarity">
    <text evidence="3">Belongs to the DNA repair enzymes AP/ExoA family.</text>
</comment>
<accession>A0ABT4VPQ3</accession>
<dbReference type="PROSITE" id="PS51435">
    <property type="entry name" value="AP_NUCLEASE_F1_4"/>
    <property type="match status" value="1"/>
</dbReference>
<dbReference type="EC" id="3.1.11.2" evidence="8"/>
<dbReference type="NCBIfam" id="TIGR00195">
    <property type="entry name" value="exoDNase_III"/>
    <property type="match status" value="1"/>
</dbReference>
<dbReference type="EMBL" id="JAPJZH010000009">
    <property type="protein sequence ID" value="MDA4846676.1"/>
    <property type="molecule type" value="Genomic_DNA"/>
</dbReference>
<dbReference type="Pfam" id="PF03372">
    <property type="entry name" value="Exo_endo_phos"/>
    <property type="match status" value="1"/>
</dbReference>
<dbReference type="PANTHER" id="PTHR43250:SF2">
    <property type="entry name" value="EXODEOXYRIBONUCLEASE III"/>
    <property type="match status" value="1"/>
</dbReference>
<dbReference type="Gene3D" id="3.60.10.10">
    <property type="entry name" value="Endonuclease/exonuclease/phosphatase"/>
    <property type="match status" value="1"/>
</dbReference>
<dbReference type="PANTHER" id="PTHR43250">
    <property type="entry name" value="EXODEOXYRIBONUCLEASE III"/>
    <property type="match status" value="1"/>
</dbReference>
<sequence>MKIASWNINGIKARLDNLVSWLEDSRPDIACLQEIKSVDEGFPREAIEAVGYHVETHGQKGFNGVAIVSKQVPDEVNRGLPLLSPGDEPDEQARFIEGVFSVRGGVLRVVSLYLPNGNPVDSEKYPYKLSWMQRLEKWASERLMLEEPLVLAGDYNVIPEPFDCHDPAAWEGDALFREETRSAFRRLENLGFTETIRNTTDAEKTYTFWDYQAGAWPKNNGIRIDHLLLSPEAANRLEAADIEKYVRGWEKPSDHVPVVAELAFQPA</sequence>
<evidence type="ECO:0000256" key="3">
    <source>
        <dbReference type="ARBA" id="ARBA00007092"/>
    </source>
</evidence>
<name>A0ABT4VPQ3_9HYPH</name>
<dbReference type="SUPFAM" id="SSF56219">
    <property type="entry name" value="DNase I-like"/>
    <property type="match status" value="1"/>
</dbReference>
<evidence type="ECO:0000256" key="4">
    <source>
        <dbReference type="ARBA" id="ARBA00022723"/>
    </source>
</evidence>
<reference evidence="8" key="1">
    <citation type="submission" date="2022-11" db="EMBL/GenBank/DDBJ databases">
        <title>Hoeflea poritis sp. nov., isolated from scleractinian coral Porites lutea.</title>
        <authorList>
            <person name="Zhang G."/>
            <person name="Wei Q."/>
            <person name="Cai L."/>
        </authorList>
    </citation>
    <scope>NUCLEOTIDE SEQUENCE</scope>
    <source>
        <strain evidence="8">E7-10</strain>
    </source>
</reference>
<keyword evidence="5 8" id="KW-0378">Hydrolase</keyword>
<dbReference type="InterPro" id="IPR037493">
    <property type="entry name" value="ExoIII-like"/>
</dbReference>
<dbReference type="InterPro" id="IPR004808">
    <property type="entry name" value="AP_endonuc_1"/>
</dbReference>
<evidence type="ECO:0000256" key="1">
    <source>
        <dbReference type="ARBA" id="ARBA00001936"/>
    </source>
</evidence>
<dbReference type="PROSITE" id="PS00728">
    <property type="entry name" value="AP_NUCLEASE_F1_3"/>
    <property type="match status" value="1"/>
</dbReference>
<dbReference type="NCBIfam" id="TIGR00633">
    <property type="entry name" value="xth"/>
    <property type="match status" value="1"/>
</dbReference>
<dbReference type="RefSeq" id="WP_271090458.1">
    <property type="nucleotide sequence ID" value="NZ_JAPJZH010000009.1"/>
</dbReference>
<keyword evidence="4" id="KW-0479">Metal-binding</keyword>
<dbReference type="Proteomes" id="UP001148313">
    <property type="component" value="Unassembled WGS sequence"/>
</dbReference>